<sequence>MRKADILYDMLAQFGKSENAILDKFISEKNLKWIPYDKFRTVEYFGKGEYSILFKANWLDREVVFKCSNNFNEDLSKFLNELNYYEKINNILGFTKVPSIPNYMILMDYANKGLNEIHHQGFIHCNLYDGNILKHKYNNDKEDKIYISCSKFSRPENYIYKDEETYGVLPFMAPEVIKHKRFTKASDIYSFSMIMWEFTSGIPPFNDSTDQLLPISICNGGRPKIIENTPKCYKDLMEKCWNEDPSKRPTASEVKNIIQNWIFRPNNGKINEEVKNDIMEFIESYTSDSFENNEESNGIQEDAKSLDSYVLDGEFDWNS</sequence>
<dbReference type="AlphaFoldDB" id="A0A2Z6SHD6"/>
<feature type="domain" description="Protein kinase" evidence="5">
    <location>
        <begin position="1"/>
        <end position="262"/>
    </location>
</feature>
<organism evidence="6 7">
    <name type="scientific">Rhizophagus clarus</name>
    <dbReference type="NCBI Taxonomy" id="94130"/>
    <lineage>
        <taxon>Eukaryota</taxon>
        <taxon>Fungi</taxon>
        <taxon>Fungi incertae sedis</taxon>
        <taxon>Mucoromycota</taxon>
        <taxon>Glomeromycotina</taxon>
        <taxon>Glomeromycetes</taxon>
        <taxon>Glomerales</taxon>
        <taxon>Glomeraceae</taxon>
        <taxon>Rhizophagus</taxon>
    </lineage>
</organism>
<evidence type="ECO:0000256" key="3">
    <source>
        <dbReference type="ARBA" id="ARBA00022777"/>
    </source>
</evidence>
<dbReference type="GO" id="GO:0004674">
    <property type="term" value="F:protein serine/threonine kinase activity"/>
    <property type="evidence" value="ECO:0007669"/>
    <property type="project" value="TreeGrafter"/>
</dbReference>
<evidence type="ECO:0000313" key="7">
    <source>
        <dbReference type="Proteomes" id="UP000247702"/>
    </source>
</evidence>
<evidence type="ECO:0000256" key="4">
    <source>
        <dbReference type="ARBA" id="ARBA00022840"/>
    </source>
</evidence>
<evidence type="ECO:0000313" key="6">
    <source>
        <dbReference type="EMBL" id="GBC05167.1"/>
    </source>
</evidence>
<dbReference type="InterPro" id="IPR000719">
    <property type="entry name" value="Prot_kinase_dom"/>
</dbReference>
<dbReference type="EMBL" id="BEXD01003990">
    <property type="protein sequence ID" value="GBC05167.1"/>
    <property type="molecule type" value="Genomic_DNA"/>
</dbReference>
<proteinExistence type="predicted"/>
<evidence type="ECO:0000256" key="2">
    <source>
        <dbReference type="ARBA" id="ARBA00022741"/>
    </source>
</evidence>
<keyword evidence="1" id="KW-0808">Transferase</keyword>
<name>A0A2Z6SHD6_9GLOM</name>
<dbReference type="SUPFAM" id="SSF56112">
    <property type="entry name" value="Protein kinase-like (PK-like)"/>
    <property type="match status" value="1"/>
</dbReference>
<dbReference type="PANTHER" id="PTHR44329">
    <property type="entry name" value="SERINE/THREONINE-PROTEIN KINASE TNNI3K-RELATED"/>
    <property type="match status" value="1"/>
</dbReference>
<dbReference type="Gene3D" id="3.30.200.20">
    <property type="entry name" value="Phosphorylase Kinase, domain 1"/>
    <property type="match status" value="1"/>
</dbReference>
<gene>
    <name evidence="6" type="ORF">RclHR1_06070003</name>
</gene>
<accession>A0A2Z6SHD6</accession>
<keyword evidence="2" id="KW-0547">Nucleotide-binding</keyword>
<evidence type="ECO:0000256" key="1">
    <source>
        <dbReference type="ARBA" id="ARBA00022679"/>
    </source>
</evidence>
<dbReference type="Gene3D" id="1.10.510.10">
    <property type="entry name" value="Transferase(Phosphotransferase) domain 1"/>
    <property type="match status" value="1"/>
</dbReference>
<reference evidence="6 7" key="1">
    <citation type="submission" date="2017-11" db="EMBL/GenBank/DDBJ databases">
        <title>The genome of Rhizophagus clarus HR1 reveals common genetic basis of auxotrophy among arbuscular mycorrhizal fungi.</title>
        <authorList>
            <person name="Kobayashi Y."/>
        </authorList>
    </citation>
    <scope>NUCLEOTIDE SEQUENCE [LARGE SCALE GENOMIC DNA]</scope>
    <source>
        <strain evidence="6 7">HR1</strain>
    </source>
</reference>
<dbReference type="InterPro" id="IPR011009">
    <property type="entry name" value="Kinase-like_dom_sf"/>
</dbReference>
<dbReference type="InterPro" id="IPR001245">
    <property type="entry name" value="Ser-Thr/Tyr_kinase_cat_dom"/>
</dbReference>
<protein>
    <recommendedName>
        <fullName evidence="5">Protein kinase domain-containing protein</fullName>
    </recommendedName>
</protein>
<keyword evidence="7" id="KW-1185">Reference proteome</keyword>
<dbReference type="PANTHER" id="PTHR44329:SF288">
    <property type="entry name" value="MITOGEN-ACTIVATED PROTEIN KINASE KINASE KINASE 20"/>
    <property type="match status" value="1"/>
</dbReference>
<dbReference type="Proteomes" id="UP000247702">
    <property type="component" value="Unassembled WGS sequence"/>
</dbReference>
<dbReference type="Pfam" id="PF07714">
    <property type="entry name" value="PK_Tyr_Ser-Thr"/>
    <property type="match status" value="1"/>
</dbReference>
<dbReference type="GO" id="GO:0005524">
    <property type="term" value="F:ATP binding"/>
    <property type="evidence" value="ECO:0007669"/>
    <property type="project" value="UniProtKB-KW"/>
</dbReference>
<comment type="caution">
    <text evidence="6">The sequence shown here is derived from an EMBL/GenBank/DDBJ whole genome shotgun (WGS) entry which is preliminary data.</text>
</comment>
<keyword evidence="4" id="KW-0067">ATP-binding</keyword>
<dbReference type="PROSITE" id="PS50011">
    <property type="entry name" value="PROTEIN_KINASE_DOM"/>
    <property type="match status" value="1"/>
</dbReference>
<keyword evidence="3" id="KW-0418">Kinase</keyword>
<dbReference type="InterPro" id="IPR051681">
    <property type="entry name" value="Ser/Thr_Kinases-Pseudokinases"/>
</dbReference>
<evidence type="ECO:0000259" key="5">
    <source>
        <dbReference type="PROSITE" id="PS50011"/>
    </source>
</evidence>